<name>Q5ZCV6_ORYSJ</name>
<protein>
    <submittedName>
        <fullName evidence="2">Uncharacterized protein</fullName>
    </submittedName>
</protein>
<dbReference type="AlphaFoldDB" id="Q5ZCV6"/>
<feature type="region of interest" description="Disordered" evidence="1">
    <location>
        <begin position="43"/>
        <end position="64"/>
    </location>
</feature>
<feature type="compositionally biased region" description="Low complexity" evidence="1">
    <location>
        <begin position="43"/>
        <end position="54"/>
    </location>
</feature>
<sequence>MPHWARPPVWPAIGSHMYSLELKAVAVEEDLVVRATSSLAAWPDGADQADDAPPLTASGTIAPSSPLRFPRSAPLLLSPLRRGSKQMTTFSDRELLQEWEVLVTNYGHAKPVKERSPLPSLLHASNLSM</sequence>
<reference evidence="2" key="1">
    <citation type="journal article" date="2002" name="Nature">
        <title>The genome sequence and structure of rice chromosome 1.</title>
        <authorList>
            <person name="Sasaki T."/>
            <person name="Matsumoto T."/>
            <person name="Yamamoto K."/>
            <person name="Sakata K."/>
            <person name="Baba T."/>
            <person name="Katayose Y."/>
            <person name="Wu J."/>
            <person name="Niimura Y."/>
            <person name="Cheng Z."/>
            <person name="Nagamura Y."/>
            <person name="Antonio B.A."/>
            <person name="Kanamori H."/>
            <person name="Hosokawa S."/>
            <person name="Masukawa M."/>
            <person name="Arikawa K."/>
            <person name="Chiden Y."/>
            <person name="Hayashi M."/>
            <person name="Okamoto M."/>
            <person name="Ando T."/>
            <person name="Aoki H."/>
            <person name="Arita K."/>
            <person name="Hamada M."/>
            <person name="Harada C."/>
            <person name="Hijishita S."/>
            <person name="Honda M."/>
            <person name="Ichikawa Y."/>
            <person name="Idonuma A."/>
            <person name="Iijima M."/>
            <person name="Ikeda M."/>
            <person name="Ikeno M."/>
            <person name="Itoh S."/>
            <person name="Itoh T."/>
            <person name="Itoh Y."/>
            <person name="Itoh Y."/>
            <person name="Iwabuchi A."/>
            <person name="Kamiya K."/>
            <person name="Karasawa W."/>
            <person name="Katagiri S."/>
            <person name="Kikuta A."/>
            <person name="Kobayashi N."/>
            <person name="Kono I."/>
            <person name="Machita K."/>
            <person name="Maehara T."/>
            <person name="Mizuno H."/>
            <person name="Mizubayashi T."/>
            <person name="Mukai Y."/>
            <person name="Nagasaki H."/>
            <person name="Nakashima M."/>
            <person name="Nakama Y."/>
            <person name="Nakamichi Y."/>
            <person name="Nakamura M."/>
            <person name="Namiki N."/>
            <person name="Negishi M."/>
            <person name="Ohta I."/>
            <person name="Ono N."/>
            <person name="Saji S."/>
            <person name="Sakai K."/>
            <person name="Shibata M."/>
            <person name="Shimokawa T."/>
            <person name="Shomura A."/>
            <person name="Song J."/>
            <person name="Takazaki Y."/>
            <person name="Terasawa K."/>
            <person name="Tsuji K."/>
            <person name="Waki K."/>
            <person name="Yamagata H."/>
            <person name="Yamane H."/>
            <person name="Yoshiki S."/>
            <person name="Yoshihara R."/>
            <person name="Yukawa K."/>
            <person name="Zhong H."/>
            <person name="Iwama H."/>
            <person name="Endo T."/>
            <person name="Ito H."/>
            <person name="Hahn J.H."/>
            <person name="Kim H.I."/>
            <person name="Eun M.Y."/>
            <person name="Yano M."/>
            <person name="Jiang J."/>
            <person name="Gojobori T."/>
        </authorList>
    </citation>
    <scope>NUCLEOTIDE SEQUENCE</scope>
</reference>
<organism evidence="2">
    <name type="scientific">Oryza sativa subsp. japonica</name>
    <name type="common">Rice</name>
    <dbReference type="NCBI Taxonomy" id="39947"/>
    <lineage>
        <taxon>Eukaryota</taxon>
        <taxon>Viridiplantae</taxon>
        <taxon>Streptophyta</taxon>
        <taxon>Embryophyta</taxon>
        <taxon>Tracheophyta</taxon>
        <taxon>Spermatophyta</taxon>
        <taxon>Magnoliopsida</taxon>
        <taxon>Liliopsida</taxon>
        <taxon>Poales</taxon>
        <taxon>Poaceae</taxon>
        <taxon>BOP clade</taxon>
        <taxon>Oryzoideae</taxon>
        <taxon>Oryzeae</taxon>
        <taxon>Oryzinae</taxon>
        <taxon>Oryza</taxon>
        <taxon>Oryza sativa</taxon>
    </lineage>
</organism>
<gene>
    <name evidence="2" type="ORF">B1039D07.40</name>
</gene>
<dbReference type="EMBL" id="AP003198">
    <property type="protein sequence ID" value="BAD61366.1"/>
    <property type="molecule type" value="Genomic_DNA"/>
</dbReference>
<proteinExistence type="predicted"/>
<evidence type="ECO:0000256" key="1">
    <source>
        <dbReference type="SAM" id="MobiDB-lite"/>
    </source>
</evidence>
<dbReference type="Proteomes" id="UP000817658">
    <property type="component" value="Chromosome 1"/>
</dbReference>
<evidence type="ECO:0000313" key="2">
    <source>
        <dbReference type="EMBL" id="BAD61366.1"/>
    </source>
</evidence>
<accession>Q5ZCV6</accession>